<dbReference type="GeneID" id="28802939"/>
<evidence type="ECO:0000313" key="2">
    <source>
        <dbReference type="Proteomes" id="UP000202279"/>
    </source>
</evidence>
<protein>
    <submittedName>
        <fullName evidence="1">Uncharacterized protein</fullName>
    </submittedName>
</protein>
<evidence type="ECO:0000313" key="1">
    <source>
        <dbReference type="EMBL" id="ANA85250.1"/>
    </source>
</evidence>
<keyword evidence="2" id="KW-1185">Reference proteome</keyword>
<dbReference type="Proteomes" id="UP000202279">
    <property type="component" value="Segment"/>
</dbReference>
<organism evidence="1 2">
    <name type="scientific">Gordonia phage BritBrat</name>
    <dbReference type="NCBI Taxonomy" id="1838064"/>
    <lineage>
        <taxon>Viruses</taxon>
        <taxon>Duplodnaviria</taxon>
        <taxon>Heunggongvirae</taxon>
        <taxon>Uroviricota</taxon>
        <taxon>Caudoviricetes</taxon>
        <taxon>Britbratvirus</taxon>
        <taxon>Britbratvirus britbrat</taxon>
    </lineage>
</organism>
<dbReference type="KEGG" id="vg:28802939"/>
<reference evidence="2" key="1">
    <citation type="submission" date="2016-03" db="EMBL/GenBank/DDBJ databases">
        <authorList>
            <person name="Ploux O."/>
        </authorList>
    </citation>
    <scope>NUCLEOTIDE SEQUENCE [LARGE SCALE GENOMIC DNA]</scope>
</reference>
<name>A0A166XZP7_9CAUD</name>
<dbReference type="RefSeq" id="YP_009276571.1">
    <property type="nucleotide sequence ID" value="NC_030942.1"/>
</dbReference>
<proteinExistence type="predicted"/>
<dbReference type="EMBL" id="KU998233">
    <property type="protein sequence ID" value="ANA85250.1"/>
    <property type="molecule type" value="Genomic_DNA"/>
</dbReference>
<sequence>MNDTSIAASFSNMFPGYRLEPFWGVHQLLWTNALQTADGHKDILIATVYDPSALMFWVEVAAEQCPQPLGEDRIHRLSAIVRKLAGRAGFDIADLIEEGHLEEGDLA</sequence>
<accession>A0A166XZP7</accession>
<gene>
    <name evidence="1" type="primary">44</name>
    <name evidence="1" type="ORF">PBI_BRITBRAT_44</name>
</gene>